<gene>
    <name evidence="1" type="ORF">M9Y10_028231</name>
</gene>
<evidence type="ECO:0000313" key="2">
    <source>
        <dbReference type="Proteomes" id="UP001470230"/>
    </source>
</evidence>
<evidence type="ECO:0000313" key="1">
    <source>
        <dbReference type="EMBL" id="KAK8891028.1"/>
    </source>
</evidence>
<reference evidence="1 2" key="1">
    <citation type="submission" date="2024-04" db="EMBL/GenBank/DDBJ databases">
        <title>Tritrichomonas musculus Genome.</title>
        <authorList>
            <person name="Alves-Ferreira E."/>
            <person name="Grigg M."/>
            <person name="Lorenzi H."/>
            <person name="Galac M."/>
        </authorList>
    </citation>
    <scope>NUCLEOTIDE SEQUENCE [LARGE SCALE GENOMIC DNA]</scope>
    <source>
        <strain evidence="1 2">EAF2021</strain>
    </source>
</reference>
<name>A0ABR2KJ74_9EUKA</name>
<dbReference type="Proteomes" id="UP001470230">
    <property type="component" value="Unassembled WGS sequence"/>
</dbReference>
<sequence length="781" mass="91274">MNNYYFNIFSRRKQIIKSQKDVIAEYQLLIAFFYSLNYFELFYQRSDAIIKKKYKGKLENFKSISKQIIDLREAMNMLLKNLPENAKAKPLYGVNDNEKVIIFMILSIINNFLYEDAMNEASKRNTINTNSKNKSNEDRFDFVFDYPVDIIFMASISDLTPIIYYFMDRYHIDEFGMKENFTQIDDDVINIIIESYPTDEIKSHFDSVMEHFLNQVLATMKYQELMELAYSSNPDEDNILLTQYFLKRFIDDESFRSIGICDMIEFANQIYDDYKSLQSELTINSNYSKFFENAFIKLSDYFSQITKLDYSPFISSSIFETVNKLKKAMPKGNIRNDFKKSMLTILKNANDIKMASDQQNESLPYYFLDLSGTPLHKLMELNPKTIIPFTLSPYLLKKELPNIEVLRQTDEKNKKCQPFFDSKIFSCSPTANSTIAVIRDIFVEYDSISERLVNRESISSDSNIFKEKQASPLPGMLIFKLSMLQWDFMPNFALDMKFLPVFQVPYNSINKLALNSFPDGNPKTFYLDLHTADCNLCFYPLTEEESNAIRQFFKSQIRIKEYEVDNLKHHFLEKTKGEMTQAANNFIPNMMNSFSEKIHDDDNQKNNSIESTYLHLFKEFASSNRKDTDQLRKAVETLCNDEDAQILLLESVCYFCEKEPQYALDVIGYLEAELKNANSTKQKRVLTIIDRFIDPAILQSSPELVEKAKKLTESLHYLSGKEKDLINPDDLVKKAVGIGKGSHFFSLTSEERNERLDYDIVHREWLMKSIPDDDEEESDGF</sequence>
<keyword evidence="2" id="KW-1185">Reference proteome</keyword>
<accession>A0ABR2KJ74</accession>
<comment type="caution">
    <text evidence="1">The sequence shown here is derived from an EMBL/GenBank/DDBJ whole genome shotgun (WGS) entry which is preliminary data.</text>
</comment>
<protein>
    <submittedName>
        <fullName evidence="1">Uncharacterized protein</fullName>
    </submittedName>
</protein>
<proteinExistence type="predicted"/>
<dbReference type="EMBL" id="JAPFFF010000004">
    <property type="protein sequence ID" value="KAK8891028.1"/>
    <property type="molecule type" value="Genomic_DNA"/>
</dbReference>
<organism evidence="1 2">
    <name type="scientific">Tritrichomonas musculus</name>
    <dbReference type="NCBI Taxonomy" id="1915356"/>
    <lineage>
        <taxon>Eukaryota</taxon>
        <taxon>Metamonada</taxon>
        <taxon>Parabasalia</taxon>
        <taxon>Tritrichomonadida</taxon>
        <taxon>Tritrichomonadidae</taxon>
        <taxon>Tritrichomonas</taxon>
    </lineage>
</organism>